<dbReference type="EMBL" id="BK015544">
    <property type="protein sequence ID" value="DAE12190.1"/>
    <property type="molecule type" value="Genomic_DNA"/>
</dbReference>
<evidence type="ECO:0000313" key="1">
    <source>
        <dbReference type="EMBL" id="DAE12190.1"/>
    </source>
</evidence>
<proteinExistence type="predicted"/>
<reference evidence="1" key="1">
    <citation type="journal article" date="2021" name="Proc. Natl. Acad. Sci. U.S.A.">
        <title>A Catalog of Tens of Thousands of Viruses from Human Metagenomes Reveals Hidden Associations with Chronic Diseases.</title>
        <authorList>
            <person name="Tisza M.J."/>
            <person name="Buck C.B."/>
        </authorList>
    </citation>
    <scope>NUCLEOTIDE SEQUENCE</scope>
    <source>
        <strain evidence="1">CtMOb8</strain>
    </source>
</reference>
<organism evidence="1">
    <name type="scientific">Siphoviridae sp. ctMOb8</name>
    <dbReference type="NCBI Taxonomy" id="2825460"/>
    <lineage>
        <taxon>Viruses</taxon>
        <taxon>Duplodnaviria</taxon>
        <taxon>Heunggongvirae</taxon>
        <taxon>Uroviricota</taxon>
        <taxon>Caudoviricetes</taxon>
    </lineage>
</organism>
<name>A0A8S5PYS5_9CAUD</name>
<protein>
    <submittedName>
        <fullName evidence="1">Uncharacterized protein</fullName>
    </submittedName>
</protein>
<sequence length="362" mass="43064">MFSTQNTRSIDLRLPRSWDECTTEQLELISRVMLEQIERADRYHPFDMRNVKLACFFLFAGVEIVNTPDPLLPIERQCYMCRMASDRPRRMRLTRKSDSEKVFPLYLWQLEYWLSPKANTKDRQSAEHIAAGAGILGWMDGEKASVLTRFPYPRLRLRNPQHWLRKRTEFEGPAQDMDGFSWQQYRFASNFMDQYTQLSNNLIKMKQMGTFKPEQIAQQADSVNQARAMFLATIFNRRIPYIDSNTSLRTVDFHYDTRQFNDNAAYFRRFPDYRWQPILFWWTGMMQTLSCRFPHVFKVQKLAPRQTPSTPLEVYTATIATMQKYASLTEDQVNNQSYSLVLEHLERLSKENEDMEKIRKSK</sequence>
<accession>A0A8S5PYS5</accession>